<proteinExistence type="predicted"/>
<dbReference type="PANTHER" id="PTHR43215">
    <property type="entry name" value="RADIAL SPOKE HEAD 1 HOMOLOG"/>
    <property type="match status" value="1"/>
</dbReference>
<gene>
    <name evidence="2" type="ORF">Plil01_000265600</name>
</gene>
<dbReference type="PANTHER" id="PTHR43215:SF14">
    <property type="entry name" value="RADIAL SPOKE HEAD 1 HOMOLOG"/>
    <property type="match status" value="1"/>
</dbReference>
<organism evidence="2 3">
    <name type="scientific">Phytophthora lilii</name>
    <dbReference type="NCBI Taxonomy" id="2077276"/>
    <lineage>
        <taxon>Eukaryota</taxon>
        <taxon>Sar</taxon>
        <taxon>Stramenopiles</taxon>
        <taxon>Oomycota</taxon>
        <taxon>Peronosporomycetes</taxon>
        <taxon>Peronosporales</taxon>
        <taxon>Peronosporaceae</taxon>
        <taxon>Phytophthora</taxon>
    </lineage>
</organism>
<dbReference type="SUPFAM" id="SSF117281">
    <property type="entry name" value="Kelch motif"/>
    <property type="match status" value="1"/>
</dbReference>
<dbReference type="SUPFAM" id="SSF82185">
    <property type="entry name" value="Histone H3 K4-specific methyltransferase SET7/9 N-terminal domain"/>
    <property type="match status" value="3"/>
</dbReference>
<dbReference type="InterPro" id="IPR003409">
    <property type="entry name" value="MORN"/>
</dbReference>
<name>A0A9W6WPU8_9STRA</name>
<dbReference type="OrthoDB" id="418492at2759"/>
<dbReference type="Gene3D" id="2.120.10.80">
    <property type="entry name" value="Kelch-type beta propeller"/>
    <property type="match status" value="1"/>
</dbReference>
<comment type="caution">
    <text evidence="2">The sequence shown here is derived from an EMBL/GenBank/DDBJ whole genome shotgun (WGS) entry which is preliminary data.</text>
</comment>
<evidence type="ECO:0000256" key="1">
    <source>
        <dbReference type="ARBA" id="ARBA00022737"/>
    </source>
</evidence>
<keyword evidence="3" id="KW-1185">Reference proteome</keyword>
<reference evidence="2" key="1">
    <citation type="submission" date="2023-04" db="EMBL/GenBank/DDBJ databases">
        <title>Phytophthora lilii NBRC 32176.</title>
        <authorList>
            <person name="Ichikawa N."/>
            <person name="Sato H."/>
            <person name="Tonouchi N."/>
        </authorList>
    </citation>
    <scope>NUCLEOTIDE SEQUENCE</scope>
    <source>
        <strain evidence="2">NBRC 32176</strain>
    </source>
</reference>
<dbReference type="Proteomes" id="UP001165083">
    <property type="component" value="Unassembled WGS sequence"/>
</dbReference>
<dbReference type="SMART" id="SM00698">
    <property type="entry name" value="MORN"/>
    <property type="match status" value="9"/>
</dbReference>
<sequence length="787" mass="86532">MALDGQELKWLEVGLLLAKYCSLEPLLKMSVVVFVWGEQQSHDYCPWGTHVSRSLERKQFEHEVYSLTGACTGGKEELPIESLTSVARLDLFELTSTKWLSGYDVHGSLTHRIGHSVVTLGDKAYTFGGELIDSIESTHHLIGDTFEISYENNVLYCTDVSPICGDGSDQNAPSAPAPAERAWHASAPVRYREPSSDPDTPHAQAMLVLGGKNSQGAMLSDLWLLILDVAGQKPRWLQLSVWYCLSCKKKSPLHLTDHHCMSIQPTGNSPLPLVFHNAVALGEGDKVVVVGGRQHLDPLTPAMNSGIHVLDLTTNTWAVITTGGDNPENCTVPRVLTARCCATALTMQLPIDEGTGIIRRIKDGDVSEKPCVPQEAIVIFGGFSEYEPALDSSTITILEPQHARIREVQVQTAGIKSYMGHASAVRPDKKGFFLFGGVAIPEYAGHGPLQQYLDLTTALDFWETPAGFPSEAEEEAQRQADANPIKTKTLSNGDVYVGEINADQTQRHGKGKCTYVNGNEYDGNWRDDLRCGQGIMRYAASEDVYAGVWEADQRHGFGIYEYHVPEAQHHSTSRQPKKYEGMWVHDQKHGAGTLTFSDGTQLVGSWANDIFDTREKGCLQGYDDGQNGVCRYEGEVCDGVPHGQGESNHEASGEVYEGNWVSGRRSGHGVATLRDGSVYRGEWRNGRRNGFGIFDDARTRARYDGKWVGGVRCGRGVCKYANGCLYEGDWLDDVRHGNGRYSFTDGSCYDGTWVNDKFCGDGSFMLCVEESDTTAQQDFSNSSVQAE</sequence>
<accession>A0A9W6WPU8</accession>
<dbReference type="Pfam" id="PF02493">
    <property type="entry name" value="MORN"/>
    <property type="match status" value="10"/>
</dbReference>
<dbReference type="Gene3D" id="2.20.110.10">
    <property type="entry name" value="Histone H3 K4-specific methyltransferase SET7/9 N-terminal domain"/>
    <property type="match status" value="4"/>
</dbReference>
<protein>
    <submittedName>
        <fullName evidence="2">Unnamed protein product</fullName>
    </submittedName>
</protein>
<evidence type="ECO:0000313" key="2">
    <source>
        <dbReference type="EMBL" id="GMF11994.1"/>
    </source>
</evidence>
<dbReference type="AlphaFoldDB" id="A0A9W6WPU8"/>
<dbReference type="EMBL" id="BSXW01000096">
    <property type="protein sequence ID" value="GMF11994.1"/>
    <property type="molecule type" value="Genomic_DNA"/>
</dbReference>
<keyword evidence="1" id="KW-0677">Repeat</keyword>
<dbReference type="InterPro" id="IPR015915">
    <property type="entry name" value="Kelch-typ_b-propeller"/>
</dbReference>
<evidence type="ECO:0000313" key="3">
    <source>
        <dbReference type="Proteomes" id="UP001165083"/>
    </source>
</evidence>